<proteinExistence type="predicted"/>
<feature type="non-terminal residue" evidence="6">
    <location>
        <position position="1"/>
    </location>
</feature>
<dbReference type="AlphaFoldDB" id="A0AAN4YZT1"/>
<dbReference type="GO" id="GO:0016042">
    <property type="term" value="P:lipid catabolic process"/>
    <property type="evidence" value="ECO:0007669"/>
    <property type="project" value="UniProtKB-KW"/>
</dbReference>
<evidence type="ECO:0000256" key="1">
    <source>
        <dbReference type="ARBA" id="ARBA00013201"/>
    </source>
</evidence>
<keyword evidence="7" id="KW-1185">Reference proteome</keyword>
<protein>
    <recommendedName>
        <fullName evidence="1">1-alkyl-2-acetylglycerophosphocholine esterase</fullName>
        <ecNumber evidence="1">3.1.1.47</ecNumber>
    </recommendedName>
</protein>
<dbReference type="PANTHER" id="PTHR10272:SF0">
    <property type="entry name" value="PLATELET-ACTIVATING FACTOR ACETYLHYDROLASE"/>
    <property type="match status" value="1"/>
</dbReference>
<reference evidence="7" key="1">
    <citation type="submission" date="2022-10" db="EMBL/GenBank/DDBJ databases">
        <title>Genome assembly of Pristionchus species.</title>
        <authorList>
            <person name="Yoshida K."/>
            <person name="Sommer R.J."/>
        </authorList>
    </citation>
    <scope>NUCLEOTIDE SEQUENCE [LARGE SCALE GENOMIC DNA]</scope>
    <source>
        <strain evidence="7">RS5460</strain>
    </source>
</reference>
<evidence type="ECO:0000313" key="6">
    <source>
        <dbReference type="EMBL" id="GMR31403.1"/>
    </source>
</evidence>
<feature type="compositionally biased region" description="Low complexity" evidence="5">
    <location>
        <begin position="259"/>
        <end position="280"/>
    </location>
</feature>
<dbReference type="SUPFAM" id="SSF53474">
    <property type="entry name" value="alpha/beta-Hydrolases"/>
    <property type="match status" value="2"/>
</dbReference>
<accession>A0AAN4YZT1</accession>
<keyword evidence="3" id="KW-0442">Lipid degradation</keyword>
<dbReference type="Proteomes" id="UP001328107">
    <property type="component" value="Unassembled WGS sequence"/>
</dbReference>
<evidence type="ECO:0000256" key="2">
    <source>
        <dbReference type="ARBA" id="ARBA00022801"/>
    </source>
</evidence>
<organism evidence="6 7">
    <name type="scientific">Pristionchus mayeri</name>
    <dbReference type="NCBI Taxonomy" id="1317129"/>
    <lineage>
        <taxon>Eukaryota</taxon>
        <taxon>Metazoa</taxon>
        <taxon>Ecdysozoa</taxon>
        <taxon>Nematoda</taxon>
        <taxon>Chromadorea</taxon>
        <taxon>Rhabditida</taxon>
        <taxon>Rhabditina</taxon>
        <taxon>Diplogasteromorpha</taxon>
        <taxon>Diplogasteroidea</taxon>
        <taxon>Neodiplogasteridae</taxon>
        <taxon>Pristionchus</taxon>
    </lineage>
</organism>
<dbReference type="InterPro" id="IPR029058">
    <property type="entry name" value="AB_hydrolase_fold"/>
</dbReference>
<feature type="region of interest" description="Disordered" evidence="5">
    <location>
        <begin position="259"/>
        <end position="297"/>
    </location>
</feature>
<keyword evidence="2" id="KW-0378">Hydrolase</keyword>
<evidence type="ECO:0000256" key="3">
    <source>
        <dbReference type="ARBA" id="ARBA00022963"/>
    </source>
</evidence>
<name>A0AAN4YZT1_9BILA</name>
<dbReference type="EC" id="3.1.1.47" evidence="1"/>
<dbReference type="GO" id="GO:0003847">
    <property type="term" value="F:1-alkyl-2-acetylglycerophosphocholine esterase activity"/>
    <property type="evidence" value="ECO:0007669"/>
    <property type="project" value="UniProtKB-EC"/>
</dbReference>
<evidence type="ECO:0000256" key="4">
    <source>
        <dbReference type="ARBA" id="ARBA00023098"/>
    </source>
</evidence>
<dbReference type="PANTHER" id="PTHR10272">
    <property type="entry name" value="PLATELET-ACTIVATING FACTOR ACETYLHYDROLASE"/>
    <property type="match status" value="1"/>
</dbReference>
<comment type="caution">
    <text evidence="6">The sequence shown here is derived from an EMBL/GenBank/DDBJ whole genome shotgun (WGS) entry which is preliminary data.</text>
</comment>
<dbReference type="Gene3D" id="3.40.50.1820">
    <property type="entry name" value="alpha/beta hydrolase"/>
    <property type="match status" value="1"/>
</dbReference>
<dbReference type="Pfam" id="PF03403">
    <property type="entry name" value="PAF-AH_p_II"/>
    <property type="match status" value="2"/>
</dbReference>
<sequence>SPKPTPKLSLLLRMGAGLTAPSTSTTALPQPGIGPHPVGVVDVMTAEGANGDTGIFARIFYPAEPDAATFDCLTRDGDDHLPYWIERKEYIAGMVSQLKAVSKRGQWLAEWIIGERRIHCVKRAALATTDTIPSRLPLIIFSHGVGESRHQHSSLCSALASQGYVVAAIEHRDYSACWTYKLQPESVVASASSIRGGRAGRVEKPMTFLDVGENEGRREYKTRNQQVHKRVAECVRLLHFLEECDLGLINRCSCCPSTSSSSASSATSSDTTSMFSFSSEESNEKNRRRSKAREGCRLPLHSDNGASRLVLGEEYEWAMFADRLDLSSSIIMGVGLGAATALASCSFTTDFQKAIALDATLRPLDTDVFTRVVQPILFLNRPGGASPDAQSKFEDAESITLMDAEAHTFSDLPLLLRPVLGRRLRLNGTTDADQMAETVVRVCAAFLQDTPQAATRQTASASASHASLPSPSSVKNFLLEQNFSCNPFPPLTPVPDDSEIFL</sequence>
<evidence type="ECO:0000256" key="5">
    <source>
        <dbReference type="SAM" id="MobiDB-lite"/>
    </source>
</evidence>
<keyword evidence="4" id="KW-0443">Lipid metabolism</keyword>
<dbReference type="EMBL" id="BTRK01000001">
    <property type="protein sequence ID" value="GMR31403.1"/>
    <property type="molecule type" value="Genomic_DNA"/>
</dbReference>
<evidence type="ECO:0000313" key="7">
    <source>
        <dbReference type="Proteomes" id="UP001328107"/>
    </source>
</evidence>
<gene>
    <name evidence="6" type="ORF">PMAYCL1PPCAC_01598</name>
</gene>